<gene>
    <name evidence="1" type="ORF">BpHYR1_052679</name>
</gene>
<evidence type="ECO:0000313" key="2">
    <source>
        <dbReference type="Proteomes" id="UP000276133"/>
    </source>
</evidence>
<sequence>MLRGPSIFLFSPLPSQQSNIDLKGHVQNYLKTVKEKAVFFKEMALVPGGSSTFNFWIGELEHPPQPYWLRRWIIDSLIDGLNGKPKKC</sequence>
<dbReference type="Proteomes" id="UP000276133">
    <property type="component" value="Unassembled WGS sequence"/>
</dbReference>
<accession>A0A3M7Q5B7</accession>
<keyword evidence="2" id="KW-1185">Reference proteome</keyword>
<comment type="caution">
    <text evidence="1">The sequence shown here is derived from an EMBL/GenBank/DDBJ whole genome shotgun (WGS) entry which is preliminary data.</text>
</comment>
<name>A0A3M7Q5B7_BRAPC</name>
<proteinExistence type="predicted"/>
<evidence type="ECO:0000313" key="1">
    <source>
        <dbReference type="EMBL" id="RNA06145.1"/>
    </source>
</evidence>
<dbReference type="AlphaFoldDB" id="A0A3M7Q5B7"/>
<reference evidence="1 2" key="1">
    <citation type="journal article" date="2018" name="Sci. Rep.">
        <title>Genomic signatures of local adaptation to the degree of environmental predictability in rotifers.</title>
        <authorList>
            <person name="Franch-Gras L."/>
            <person name="Hahn C."/>
            <person name="Garcia-Roger E.M."/>
            <person name="Carmona M.J."/>
            <person name="Serra M."/>
            <person name="Gomez A."/>
        </authorList>
    </citation>
    <scope>NUCLEOTIDE SEQUENCE [LARGE SCALE GENOMIC DNA]</scope>
    <source>
        <strain evidence="1">HYR1</strain>
    </source>
</reference>
<organism evidence="1 2">
    <name type="scientific">Brachionus plicatilis</name>
    <name type="common">Marine rotifer</name>
    <name type="synonym">Brachionus muelleri</name>
    <dbReference type="NCBI Taxonomy" id="10195"/>
    <lineage>
        <taxon>Eukaryota</taxon>
        <taxon>Metazoa</taxon>
        <taxon>Spiralia</taxon>
        <taxon>Gnathifera</taxon>
        <taxon>Rotifera</taxon>
        <taxon>Eurotatoria</taxon>
        <taxon>Monogononta</taxon>
        <taxon>Pseudotrocha</taxon>
        <taxon>Ploima</taxon>
        <taxon>Brachionidae</taxon>
        <taxon>Brachionus</taxon>
    </lineage>
</organism>
<protein>
    <submittedName>
        <fullName evidence="1">Uncharacterized protein</fullName>
    </submittedName>
</protein>
<dbReference type="EMBL" id="REGN01007480">
    <property type="protein sequence ID" value="RNA06145.1"/>
    <property type="molecule type" value="Genomic_DNA"/>
</dbReference>